<keyword evidence="5" id="KW-1185">Reference proteome</keyword>
<feature type="domain" description="Flagellar assembly protein T middle" evidence="2">
    <location>
        <begin position="128"/>
        <end position="288"/>
    </location>
</feature>
<dbReference type="InterPro" id="IPR032370">
    <property type="entry name" value="FlgT_N"/>
</dbReference>
<dbReference type="Proteomes" id="UP000000238">
    <property type="component" value="Chromosome"/>
</dbReference>
<evidence type="ECO:0000259" key="2">
    <source>
        <dbReference type="Pfam" id="PF16539"/>
    </source>
</evidence>
<proteinExistence type="predicted"/>
<gene>
    <name evidence="4" type="ordered locus">HCH_01368</name>
</gene>
<dbReference type="AlphaFoldDB" id="Q2SM92"/>
<evidence type="ECO:0000313" key="5">
    <source>
        <dbReference type="Proteomes" id="UP000000238"/>
    </source>
</evidence>
<dbReference type="HOGENOM" id="CLU_057852_2_0_6"/>
<evidence type="ECO:0008006" key="6">
    <source>
        <dbReference type="Google" id="ProtNLM"/>
    </source>
</evidence>
<dbReference type="InterPro" id="IPR032388">
    <property type="entry name" value="FlgT_C"/>
</dbReference>
<dbReference type="Gene3D" id="3.30.1660.40">
    <property type="entry name" value="FlgT, N-terminal domain"/>
    <property type="match status" value="1"/>
</dbReference>
<evidence type="ECO:0000313" key="4">
    <source>
        <dbReference type="EMBL" id="ABC28232.1"/>
    </source>
</evidence>
<dbReference type="EMBL" id="CP000155">
    <property type="protein sequence ID" value="ABC28232.1"/>
    <property type="molecule type" value="Genomic_DNA"/>
</dbReference>
<dbReference type="InterPro" id="IPR032386">
    <property type="entry name" value="FlgT_M"/>
</dbReference>
<dbReference type="STRING" id="349521.HCH_01368"/>
<dbReference type="Pfam" id="PF16539">
    <property type="entry name" value="FlgT_M"/>
    <property type="match status" value="1"/>
</dbReference>
<reference evidence="4 5" key="1">
    <citation type="journal article" date="2005" name="Nucleic Acids Res.">
        <title>Genomic blueprint of Hahella chejuensis, a marine microbe producing an algicidal agent.</title>
        <authorList>
            <person name="Jeong H."/>
            <person name="Yim J.H."/>
            <person name="Lee C."/>
            <person name="Choi S.-H."/>
            <person name="Park Y.K."/>
            <person name="Yoon S.H."/>
            <person name="Hur C.-G."/>
            <person name="Kang H.-Y."/>
            <person name="Kim D."/>
            <person name="Lee H.H."/>
            <person name="Park K.H."/>
            <person name="Park S.-H."/>
            <person name="Park H.-S."/>
            <person name="Lee H.K."/>
            <person name="Oh T.K."/>
            <person name="Kim J.F."/>
        </authorList>
    </citation>
    <scope>NUCLEOTIDE SEQUENCE [LARGE SCALE GENOMIC DNA]</scope>
    <source>
        <strain evidence="4 5">KCTC 2396</strain>
    </source>
</reference>
<dbReference type="OrthoDB" id="8778507at2"/>
<dbReference type="InterPro" id="IPR038180">
    <property type="entry name" value="FlgT_N_sf"/>
</dbReference>
<dbReference type="Pfam" id="PF16538">
    <property type="entry name" value="FlgT_C"/>
    <property type="match status" value="1"/>
</dbReference>
<accession>Q2SM92</accession>
<evidence type="ECO:0000259" key="3">
    <source>
        <dbReference type="Pfam" id="PF16548"/>
    </source>
</evidence>
<dbReference type="Gene3D" id="2.40.10.410">
    <property type="entry name" value="FlgT, C-terminal domain"/>
    <property type="match status" value="1"/>
</dbReference>
<organism evidence="4 5">
    <name type="scientific">Hahella chejuensis (strain KCTC 2396)</name>
    <dbReference type="NCBI Taxonomy" id="349521"/>
    <lineage>
        <taxon>Bacteria</taxon>
        <taxon>Pseudomonadati</taxon>
        <taxon>Pseudomonadota</taxon>
        <taxon>Gammaproteobacteria</taxon>
        <taxon>Oceanospirillales</taxon>
        <taxon>Hahellaceae</taxon>
        <taxon>Hahella</taxon>
    </lineage>
</organism>
<dbReference type="KEGG" id="hch:HCH_01368"/>
<name>Q2SM92_HAHCH</name>
<dbReference type="eggNOG" id="ENOG502ZAC4">
    <property type="taxonomic scope" value="Bacteria"/>
</dbReference>
<dbReference type="RefSeq" id="WP_011395305.1">
    <property type="nucleotide sequence ID" value="NC_007645.1"/>
</dbReference>
<protein>
    <recommendedName>
        <fullName evidence="6">Flagellar assembly protein T N-terminal domain-containing protein</fullName>
    </recommendedName>
</protein>
<evidence type="ECO:0000259" key="1">
    <source>
        <dbReference type="Pfam" id="PF16538"/>
    </source>
</evidence>
<feature type="domain" description="Flagellar assembly protein T C-terminal" evidence="1">
    <location>
        <begin position="332"/>
        <end position="408"/>
    </location>
</feature>
<dbReference type="InterPro" id="IPR038165">
    <property type="entry name" value="FlgT_C_sf"/>
</dbReference>
<dbReference type="Pfam" id="PF16548">
    <property type="entry name" value="FlgT_N"/>
    <property type="match status" value="1"/>
</dbReference>
<feature type="domain" description="Flagellar assembly protein T N-terminal" evidence="3">
    <location>
        <begin position="32"/>
        <end position="119"/>
    </location>
</feature>
<dbReference type="Gene3D" id="3.40.50.10610">
    <property type="entry name" value="ABC-type transport auxiliary lipoprotein component"/>
    <property type="match status" value="1"/>
</dbReference>
<sequence length="409" mass="45577">MRLLFNRRLSLLSLSGVLGLLLTLCSGAAHAEWVRVTGRALIYGGDYQQARKAAQEDALRQAALMFGAEVSSTDQMELGRLTQSSVSVSSRAKAKRVVPVSEEVEDDTLVLTVDADMYEQPLCDGASVNAYRRKLALLSFSLQDPGQASVGGLYGVERDIPSYLNQLLQSSPRLAVHEASQLHLYDELANAPTHETELRTLTKAVAASRDLGVQFVVSGVVRNITLRDPEGLKRSVLNNTLRFVGLKDTYRVFDVEMFIHDGFSGAILFQKRYRTGADWEARADEQYGLLSAGFNQMEYGRAVKRALMNMAGDIEENVSCQPFMTRIARVEGRQVMFEAGANAGIRPGDTFQIYRSRQLFDATRFQGTELRDVKLALQVDQVQPEFSIGRLNIDPTRLNIQMDDVLIRW</sequence>